<evidence type="ECO:0008006" key="4">
    <source>
        <dbReference type="Google" id="ProtNLM"/>
    </source>
</evidence>
<dbReference type="Proteomes" id="UP000428325">
    <property type="component" value="Chromosome"/>
</dbReference>
<dbReference type="GO" id="GO:0016020">
    <property type="term" value="C:membrane"/>
    <property type="evidence" value="ECO:0007669"/>
    <property type="project" value="InterPro"/>
</dbReference>
<proteinExistence type="predicted"/>
<dbReference type="OrthoDB" id="304233at2157"/>
<reference evidence="2 3" key="1">
    <citation type="submission" date="2018-12" db="EMBL/GenBank/DDBJ databases">
        <title>Complete genome sequence of Haloplanus rallus MBLA0036.</title>
        <authorList>
            <person name="Nam Y.-d."/>
            <person name="Kang J."/>
            <person name="Chung W.-H."/>
            <person name="Park Y.S."/>
        </authorList>
    </citation>
    <scope>NUCLEOTIDE SEQUENCE [LARGE SCALE GENOMIC DNA]</scope>
    <source>
        <strain evidence="2 3">MBLA0036</strain>
    </source>
</reference>
<evidence type="ECO:0000313" key="2">
    <source>
        <dbReference type="EMBL" id="QGX96207.1"/>
    </source>
</evidence>
<dbReference type="EMBL" id="CP034345">
    <property type="protein sequence ID" value="QGX96207.1"/>
    <property type="molecule type" value="Genomic_DNA"/>
</dbReference>
<feature type="compositionally biased region" description="Basic and acidic residues" evidence="1">
    <location>
        <begin position="77"/>
        <end position="88"/>
    </location>
</feature>
<accession>A0A6B9FBG1</accession>
<evidence type="ECO:0000313" key="3">
    <source>
        <dbReference type="Proteomes" id="UP000428325"/>
    </source>
</evidence>
<dbReference type="AlphaFoldDB" id="A0A6B9FBG1"/>
<dbReference type="InterPro" id="IPR011066">
    <property type="entry name" value="MscS_channel_C_sf"/>
</dbReference>
<dbReference type="KEGG" id="hra:EI982_16190"/>
<evidence type="ECO:0000256" key="1">
    <source>
        <dbReference type="SAM" id="MobiDB-lite"/>
    </source>
</evidence>
<dbReference type="GeneID" id="99244026"/>
<feature type="region of interest" description="Disordered" evidence="1">
    <location>
        <begin position="67"/>
        <end position="88"/>
    </location>
</feature>
<protein>
    <recommendedName>
        <fullName evidence="4">Mechanosensitive ion channel family protein</fullName>
    </recommendedName>
</protein>
<dbReference type="RefSeq" id="WP_157690671.1">
    <property type="nucleotide sequence ID" value="NZ_CP034345.1"/>
</dbReference>
<organism evidence="2 3">
    <name type="scientific">Haloplanus rallus</name>
    <dbReference type="NCBI Taxonomy" id="1816183"/>
    <lineage>
        <taxon>Archaea</taxon>
        <taxon>Methanobacteriati</taxon>
        <taxon>Methanobacteriota</taxon>
        <taxon>Stenosarchaea group</taxon>
        <taxon>Halobacteria</taxon>
        <taxon>Halobacteriales</taxon>
        <taxon>Haloferacaceae</taxon>
        <taxon>Haloplanus</taxon>
    </lineage>
</organism>
<sequence length="88" mass="9912">MLRNWRGSDTPAPSVKLMEINEASFDLQSRIWIRDPGDSDFLGIRGRFVKDVTDRFEAAGISIPYPHRTVEGSLDTSGRERSEAISDD</sequence>
<keyword evidence="3" id="KW-1185">Reference proteome</keyword>
<dbReference type="SUPFAM" id="SSF82689">
    <property type="entry name" value="Mechanosensitive channel protein MscS (YggB), C-terminal domain"/>
    <property type="match status" value="1"/>
</dbReference>
<gene>
    <name evidence="2" type="ORF">EI982_16190</name>
</gene>
<dbReference type="Gene3D" id="3.30.70.100">
    <property type="match status" value="1"/>
</dbReference>
<name>A0A6B9FBG1_9EURY</name>